<feature type="chain" id="PRO_5003637262" evidence="3">
    <location>
        <begin position="29"/>
        <end position="1176"/>
    </location>
</feature>
<feature type="coiled-coil region" evidence="1">
    <location>
        <begin position="530"/>
        <end position="560"/>
    </location>
</feature>
<proteinExistence type="predicted"/>
<protein>
    <submittedName>
        <fullName evidence="4">Uncharacterized protein</fullName>
    </submittedName>
</protein>
<dbReference type="PATRIC" id="fig|1131455.3.peg.5"/>
<evidence type="ECO:0000256" key="3">
    <source>
        <dbReference type="SAM" id="SignalP"/>
    </source>
</evidence>
<evidence type="ECO:0000313" key="5">
    <source>
        <dbReference type="Proteomes" id="UP000006229"/>
    </source>
</evidence>
<dbReference type="OrthoDB" id="9795531at2"/>
<dbReference type="EMBL" id="AJFU01000001">
    <property type="protein sequence ID" value="EIE42427.1"/>
    <property type="molecule type" value="Genomic_DNA"/>
</dbReference>
<keyword evidence="5" id="KW-1185">Reference proteome</keyword>
<evidence type="ECO:0000256" key="2">
    <source>
        <dbReference type="SAM" id="Phobius"/>
    </source>
</evidence>
<dbReference type="RefSeq" id="WP_004796928.1">
    <property type="nucleotide sequence ID" value="NZ_AJFU01000001.1"/>
</dbReference>
<comment type="caution">
    <text evidence="4">The sequence shown here is derived from an EMBL/GenBank/DDBJ whole genome shotgun (WGS) entry which is preliminary data.</text>
</comment>
<name>I1A7F6_9BACT</name>
<reference evidence="4 5" key="1">
    <citation type="journal article" date="2012" name="J. Bacteriol.">
        <title>Genome annotation of five Mycoplasma canis strains.</title>
        <authorList>
            <person name="Brown D.R."/>
            <person name="May M."/>
            <person name="Michaels D.L."/>
            <person name="Barbet A.F."/>
        </authorList>
    </citation>
    <scope>NUCLEOTIDE SEQUENCE [LARGE SCALE GENOMIC DNA]</scope>
    <source>
        <strain evidence="4 5">UFG4</strain>
    </source>
</reference>
<dbReference type="Proteomes" id="UP000006229">
    <property type="component" value="Unassembled WGS sequence"/>
</dbReference>
<keyword evidence="2" id="KW-0472">Membrane</keyword>
<evidence type="ECO:0000313" key="4">
    <source>
        <dbReference type="EMBL" id="EIE42427.1"/>
    </source>
</evidence>
<dbReference type="AlphaFoldDB" id="I1A7F6"/>
<sequence length="1176" mass="136848">MKKHKLKLLSGGAILSTAFIGSTFLVSASTENTEHDEVLDKAEKTYWDNKKKLYLSMIEEFSWNDFEGGLNENQKNILKEKVENINKENQNLVWREILKMRFESREAFSKLTTLTFGATHFKELLSKSEFTGLNETMETKFDSLKVFEIAEFMNDSVFKQAYDEFKKSGKMYYEELKNLNTLSTEAYNSILSKALNSYNKFVSVINTSTNNNLQNLKNLANYHKNLINYFYNYQKQTISVVNGDPSLWDRNIFYFGLASNWTLLIGNIKTQDHLENLFFHTENDGEFDAHFKKLSVNSNDFIGPVKEQGESDFSIKPSNLSSEDWFHNGYPPTSPYEAFRRTILDNQTLYNGEPNFTEASVENLDGFIKNLNIINDRFYKNVNGHKYFLENFNFNYNNLPLVFFAWRKGSVYSSASSWTGQYHGRQFNNVSAWKSREISRDKNGFYDSFGNINTTNAYTSNNPLVGDDKNRTRTTLLNGNKRLEENLSQLEGIKNKLQELSTRQPELSVAAEKILNKLDLAKEKNIAVYLEEITTRANNLEEYYNKIQEITNRINALVEGDRNDFFQNDGNELETIKNTIKEGTFNSLIKQSIDEKEKKVNEFIKTKENRKNEILNEIENGKVGDGAKSKLEELVNDSTSSLNDIEKAYKIFSVLNEQSKELLQVVSDYKDIAKPIIDQSKINNENVVTANEILDKYKNKLADNQKIELNFPDNFDIKSSTEDDVQSLKNNFILNDTLKLKEKYFHNSRDSFVVLIENVDLEDEIKNAFKKKILDEEYSEEKYKNEKFHNLFTQLNENPTYYKNLFKNFNSINNLEFDKLKGIPDEVKLEFQETLKHIDRLKENNLLGFNFIEHALNSNFNEIESLWDKYNNLLNKIESLNKKGYETIFQQGNIGSSALKQFIDYINKKELSFDNIFNVWQVFERLNETVSRLVKLSERYKNKIEPIVVSSGVYNTNEVNLVNNILRKIHNSKYSFELSKDFNLENMKENENSETTLNINKEAQELEKYIKIILNNLVKALNIPSQIVHEFINISQTESIENLLKIYLNLSGEENSYSELFINLNYNDYELDLSKYPKARTQDILKYKSLLRQLKTLGKDNELAKNILSSILKEELDKNPKDIFNSFKNTKNNVQTRKKSSINKILSILFTVFSILSFGGAAAFIFYIVWKKKANN</sequence>
<feature type="transmembrane region" description="Helical" evidence="2">
    <location>
        <begin position="1145"/>
        <end position="1170"/>
    </location>
</feature>
<gene>
    <name evidence="4" type="ORF">MCANUFG4_00030</name>
</gene>
<organism evidence="4 5">
    <name type="scientific">Mycoplasmopsis canis UFG4</name>
    <dbReference type="NCBI Taxonomy" id="1131455"/>
    <lineage>
        <taxon>Bacteria</taxon>
        <taxon>Bacillati</taxon>
        <taxon>Mycoplasmatota</taxon>
        <taxon>Mycoplasmoidales</taxon>
        <taxon>Metamycoplasmataceae</taxon>
        <taxon>Mycoplasmopsis</taxon>
    </lineage>
</organism>
<keyword evidence="3" id="KW-0732">Signal</keyword>
<accession>I1A7F6</accession>
<keyword evidence="2" id="KW-1133">Transmembrane helix</keyword>
<keyword evidence="1" id="KW-0175">Coiled coil</keyword>
<feature type="signal peptide" evidence="3">
    <location>
        <begin position="1"/>
        <end position="28"/>
    </location>
</feature>
<evidence type="ECO:0000256" key="1">
    <source>
        <dbReference type="SAM" id="Coils"/>
    </source>
</evidence>
<keyword evidence="2" id="KW-0812">Transmembrane</keyword>